<dbReference type="InterPro" id="IPR011123">
    <property type="entry name" value="Y_Y_Y"/>
</dbReference>
<dbReference type="Pfam" id="PF07495">
    <property type="entry name" value="Y_Y_Y"/>
    <property type="match status" value="1"/>
</dbReference>
<dbReference type="Gene3D" id="2.60.40.10">
    <property type="entry name" value="Immunoglobulins"/>
    <property type="match status" value="1"/>
</dbReference>
<keyword evidence="4" id="KW-0472">Membrane</keyword>
<dbReference type="SMART" id="SM00388">
    <property type="entry name" value="HisKA"/>
    <property type="match status" value="1"/>
</dbReference>
<proteinExistence type="predicted"/>
<keyword evidence="7" id="KW-1185">Reference proteome</keyword>
<gene>
    <name evidence="6" type="ORF">SAMN04488122_5881</name>
</gene>
<evidence type="ECO:0000256" key="3">
    <source>
        <dbReference type="ARBA" id="ARBA00022553"/>
    </source>
</evidence>
<keyword evidence="6" id="KW-0418">Kinase</keyword>
<dbReference type="CDD" id="cd00082">
    <property type="entry name" value="HisKA"/>
    <property type="match status" value="1"/>
</dbReference>
<evidence type="ECO:0000313" key="7">
    <source>
        <dbReference type="Proteomes" id="UP000199310"/>
    </source>
</evidence>
<dbReference type="InterPro" id="IPR036097">
    <property type="entry name" value="HisK_dim/P_sf"/>
</dbReference>
<dbReference type="Pfam" id="PF07494">
    <property type="entry name" value="Reg_prop"/>
    <property type="match status" value="5"/>
</dbReference>
<dbReference type="InterPro" id="IPR015943">
    <property type="entry name" value="WD40/YVTN_repeat-like_dom_sf"/>
</dbReference>
<keyword evidence="4" id="KW-1133">Transmembrane helix</keyword>
<evidence type="ECO:0000256" key="1">
    <source>
        <dbReference type="ARBA" id="ARBA00000085"/>
    </source>
</evidence>
<dbReference type="SUPFAM" id="SSF47384">
    <property type="entry name" value="Homodimeric domain of signal transducing histidine kinase"/>
    <property type="match status" value="1"/>
</dbReference>
<dbReference type="PRINTS" id="PR00344">
    <property type="entry name" value="BCTRLSENSOR"/>
</dbReference>
<dbReference type="PANTHER" id="PTHR43547">
    <property type="entry name" value="TWO-COMPONENT HISTIDINE KINASE"/>
    <property type="match status" value="1"/>
</dbReference>
<keyword evidence="6" id="KW-0808">Transferase</keyword>
<reference evidence="7" key="1">
    <citation type="submission" date="2016-10" db="EMBL/GenBank/DDBJ databases">
        <authorList>
            <person name="Varghese N."/>
            <person name="Submissions S."/>
        </authorList>
    </citation>
    <scope>NUCLEOTIDE SEQUENCE [LARGE SCALE GENOMIC DNA]</scope>
    <source>
        <strain evidence="7">DSM 3695</strain>
    </source>
</reference>
<dbReference type="SUPFAM" id="SSF63829">
    <property type="entry name" value="Calcium-dependent phosphotriesterase"/>
    <property type="match status" value="3"/>
</dbReference>
<protein>
    <recommendedName>
        <fullName evidence="2">histidine kinase</fullName>
        <ecNumber evidence="2">2.7.13.3</ecNumber>
    </recommendedName>
</protein>
<dbReference type="FunFam" id="2.60.40.10:FF:000791">
    <property type="entry name" value="Two-component system sensor histidine kinase/response regulator"/>
    <property type="match status" value="1"/>
</dbReference>
<dbReference type="InterPro" id="IPR003661">
    <property type="entry name" value="HisK_dim/P_dom"/>
</dbReference>
<dbReference type="FunFam" id="1.10.287.130:FF:000045">
    <property type="entry name" value="Two-component system sensor histidine kinase/response regulator"/>
    <property type="match status" value="1"/>
</dbReference>
<dbReference type="Pfam" id="PF02518">
    <property type="entry name" value="HATPase_c"/>
    <property type="match status" value="1"/>
</dbReference>
<feature type="domain" description="Histidine kinase" evidence="5">
    <location>
        <begin position="826"/>
        <end position="1042"/>
    </location>
</feature>
<accession>A0A1I0SBK4</accession>
<dbReference type="GO" id="GO:0000155">
    <property type="term" value="F:phosphorelay sensor kinase activity"/>
    <property type="evidence" value="ECO:0007669"/>
    <property type="project" value="InterPro"/>
</dbReference>
<dbReference type="SMART" id="SM00387">
    <property type="entry name" value="HATPase_c"/>
    <property type="match status" value="1"/>
</dbReference>
<dbReference type="InterPro" id="IPR036890">
    <property type="entry name" value="HATPase_C_sf"/>
</dbReference>
<dbReference type="RefSeq" id="WP_089901659.1">
    <property type="nucleotide sequence ID" value="NZ_FOJG01000002.1"/>
</dbReference>
<evidence type="ECO:0000256" key="4">
    <source>
        <dbReference type="SAM" id="Phobius"/>
    </source>
</evidence>
<dbReference type="STRING" id="29529.SAMN04488122_5881"/>
<dbReference type="InterPro" id="IPR004358">
    <property type="entry name" value="Sig_transdc_His_kin-like_C"/>
</dbReference>
<dbReference type="PANTHER" id="PTHR43547:SF2">
    <property type="entry name" value="HYBRID SIGNAL TRANSDUCTION HISTIDINE KINASE C"/>
    <property type="match status" value="1"/>
</dbReference>
<name>A0A1I0SBK4_9BACT</name>
<dbReference type="AlphaFoldDB" id="A0A1I0SBK4"/>
<comment type="catalytic activity">
    <reaction evidence="1">
        <text>ATP + protein L-histidine = ADP + protein N-phospho-L-histidine.</text>
        <dbReference type="EC" id="2.7.13.3"/>
    </reaction>
</comment>
<keyword evidence="4" id="KW-0812">Transmembrane</keyword>
<dbReference type="InterPro" id="IPR005467">
    <property type="entry name" value="His_kinase_dom"/>
</dbReference>
<dbReference type="Gene3D" id="1.10.287.130">
    <property type="match status" value="1"/>
</dbReference>
<dbReference type="EC" id="2.7.13.3" evidence="2"/>
<dbReference type="PROSITE" id="PS50109">
    <property type="entry name" value="HIS_KIN"/>
    <property type="match status" value="1"/>
</dbReference>
<feature type="transmembrane region" description="Helical" evidence="4">
    <location>
        <begin position="772"/>
        <end position="793"/>
    </location>
</feature>
<organism evidence="6 7">
    <name type="scientific">Chitinophaga arvensicola</name>
    <dbReference type="NCBI Taxonomy" id="29529"/>
    <lineage>
        <taxon>Bacteria</taxon>
        <taxon>Pseudomonadati</taxon>
        <taxon>Bacteroidota</taxon>
        <taxon>Chitinophagia</taxon>
        <taxon>Chitinophagales</taxon>
        <taxon>Chitinophagaceae</taxon>
        <taxon>Chitinophaga</taxon>
    </lineage>
</organism>
<sequence>MPKARHYILLVLLQLSQLVYGQSPGFVHYQVEDGLSHNAVLCTLQDQQGFLWFGTMYGLNRFDGYTFRVFRRTEQPGSLGGNAIVCLFQDDNGLLYVGTDRGVYVYNPRNEQFHELNKKLDGEIRSIAKDRQENIWMISGGRIFRYQAATDSLQEVPGFPDPTYNGVDNDGNVWFSSAGGNMGVYQPQKNNFASYSLFSHSPTPNSRGIQKIVPMGKDSIWVCTTGQGLKLFNTRTRDYEDVFSKDAAGIELYTRDIIQRNNDEYWIASESGIYIYQRKDGKYINLKKNYDDPYSVSDNAVYNFFKDKEGGIWVGTYFGGINYFPQPYTYFEKMFPKTGAPSLSGNAVREIHADKYGHLWIGTEDGGLNKFTPATGSFTNIKPLPAPAVGLSHTNLHGLLVTGDSLWIGTFEHGLDVMDIRTGKFVRHYAAGNGPHELRSGFIYSLLQTRNGDIIVSTTRGVFKYNRSRDDFDPVTEVPYYIFYTAAFEDRDGTIWMGTIRDGLYYYNPHTGKKGVYLHDAAKPGSISNNRVNSIFEDSRHRLWLATDDGLCLFNPKQQNFTTYSLRHGFQSNMMFSILEDRTDRLWVTTSKGLACFTPATENAVVYTKASGLLNDQFNYNSAYKDSSGNMYFGSVKGMIRFNPGKFIRNSYLPPVYITGFQVYNREAMVGDILKKSISQTDTIVLSHDQSSFSIDFAALSYTSPEMTAYAYKMEGLDRDWTYLETNRKAFFTKLSPGTYHFMVKSASSGGNWSLTPKVLTIIILPPFWASYWAYAAYALLLCSIAYIVIRYYHQRALLKQKRQLQLLEHEKEKEIYQAKIEFFTHLAHEIRTPLTLIKGPMEKVIRKSDEVPQIQKNLRIMERNTDRLLELTNQLLDFRKTEIHGFSLNFVRTDISELLKENHLRFTPAAEQQNIRFKIELSVLHFFAYVDGEALHKILGNLLNNAIRYAATRASVHLLPVTENDTTFTILVKNDGYIIPAEMKEKVFEPFFRAKATAEKSGTGIGLSLSRSLTLLHKGRLELLPTDGTFNIFSLTLPVHQEIEFNLSKWKTNR</sequence>
<dbReference type="Gene3D" id="3.30.565.10">
    <property type="entry name" value="Histidine kinase-like ATPase, C-terminal domain"/>
    <property type="match status" value="1"/>
</dbReference>
<dbReference type="InterPro" id="IPR011110">
    <property type="entry name" value="Reg_prop"/>
</dbReference>
<dbReference type="InterPro" id="IPR013783">
    <property type="entry name" value="Ig-like_fold"/>
</dbReference>
<dbReference type="InterPro" id="IPR003594">
    <property type="entry name" value="HATPase_dom"/>
</dbReference>
<dbReference type="Proteomes" id="UP000199310">
    <property type="component" value="Unassembled WGS sequence"/>
</dbReference>
<dbReference type="Gene3D" id="2.130.10.10">
    <property type="entry name" value="YVTN repeat-like/Quinoprotein amine dehydrogenase"/>
    <property type="match status" value="2"/>
</dbReference>
<keyword evidence="3" id="KW-0597">Phosphoprotein</keyword>
<evidence type="ECO:0000256" key="2">
    <source>
        <dbReference type="ARBA" id="ARBA00012438"/>
    </source>
</evidence>
<dbReference type="SUPFAM" id="SSF55874">
    <property type="entry name" value="ATPase domain of HSP90 chaperone/DNA topoisomerase II/histidine kinase"/>
    <property type="match status" value="1"/>
</dbReference>
<dbReference type="Pfam" id="PF00512">
    <property type="entry name" value="HisKA"/>
    <property type="match status" value="1"/>
</dbReference>
<evidence type="ECO:0000313" key="6">
    <source>
        <dbReference type="EMBL" id="SEW54051.1"/>
    </source>
</evidence>
<dbReference type="OrthoDB" id="9809670at2"/>
<dbReference type="EMBL" id="FOJG01000002">
    <property type="protein sequence ID" value="SEW54051.1"/>
    <property type="molecule type" value="Genomic_DNA"/>
</dbReference>
<evidence type="ECO:0000259" key="5">
    <source>
        <dbReference type="PROSITE" id="PS50109"/>
    </source>
</evidence>